<dbReference type="PANTHER" id="PTHR21213:SF0">
    <property type="entry name" value="ZINC FINGER PROTEIN 706"/>
    <property type="match status" value="1"/>
</dbReference>
<keyword evidence="7" id="KW-1185">Reference proteome</keyword>
<reference evidence="8" key="1">
    <citation type="submission" date="2017-02" db="UniProtKB">
        <authorList>
            <consortium name="WormBaseParasite"/>
        </authorList>
    </citation>
    <scope>IDENTIFICATION</scope>
</reference>
<dbReference type="InterPro" id="IPR007513">
    <property type="entry name" value="SERF-like_N"/>
</dbReference>
<dbReference type="Proteomes" id="UP000046392">
    <property type="component" value="Unplaced"/>
</dbReference>
<dbReference type="WBParaSite" id="SPAL_0000169700.1">
    <property type="protein sequence ID" value="SPAL_0000169700.1"/>
    <property type="gene ID" value="SPAL_0000169700"/>
</dbReference>
<keyword evidence="3" id="KW-0963">Cytoplasm</keyword>
<dbReference type="GO" id="GO:0005737">
    <property type="term" value="C:cytoplasm"/>
    <property type="evidence" value="ECO:0007669"/>
    <property type="project" value="UniProtKB-SubCell"/>
</dbReference>
<comment type="subcellular location">
    <subcellularLocation>
        <location evidence="2">Cytoplasm</location>
    </subcellularLocation>
    <subcellularLocation>
        <location evidence="1">Nucleus</location>
    </subcellularLocation>
</comment>
<dbReference type="STRING" id="174720.A0A0N5B6K9"/>
<name>A0A0N5B6K9_STREA</name>
<proteinExistence type="predicted"/>
<evidence type="ECO:0000256" key="3">
    <source>
        <dbReference type="ARBA" id="ARBA00022490"/>
    </source>
</evidence>
<evidence type="ECO:0000313" key="7">
    <source>
        <dbReference type="Proteomes" id="UP000046392"/>
    </source>
</evidence>
<dbReference type="AlphaFoldDB" id="A0A0N5B6K9"/>
<protein>
    <submittedName>
        <fullName evidence="8">4F5 domain-containing protein</fullName>
    </submittedName>
</protein>
<accession>A0A0N5B6K9</accession>
<dbReference type="InterPro" id="IPR026939">
    <property type="entry name" value="ZNF706/At2g23090_sf"/>
</dbReference>
<feature type="region of interest" description="Disordered" evidence="5">
    <location>
        <begin position="1"/>
        <end position="31"/>
    </location>
</feature>
<dbReference type="Pfam" id="PF04419">
    <property type="entry name" value="SERF-like_N"/>
    <property type="match status" value="1"/>
</dbReference>
<dbReference type="PANTHER" id="PTHR21213">
    <property type="entry name" value="GEO09665P1-RELATED"/>
    <property type="match status" value="1"/>
</dbReference>
<dbReference type="Gene3D" id="4.10.1050.10">
    <property type="entry name" value="At2g23090-like"/>
    <property type="match status" value="1"/>
</dbReference>
<evidence type="ECO:0000313" key="8">
    <source>
        <dbReference type="WBParaSite" id="SPAL_0000169700.1"/>
    </source>
</evidence>
<evidence type="ECO:0000259" key="6">
    <source>
        <dbReference type="Pfam" id="PF04419"/>
    </source>
</evidence>
<feature type="compositionally biased region" description="Low complexity" evidence="5">
    <location>
        <begin position="1"/>
        <end position="13"/>
    </location>
</feature>
<evidence type="ECO:0000256" key="4">
    <source>
        <dbReference type="ARBA" id="ARBA00023242"/>
    </source>
</evidence>
<dbReference type="InterPro" id="IPR045230">
    <property type="entry name" value="MBS1/2-like"/>
</dbReference>
<evidence type="ECO:0000256" key="2">
    <source>
        <dbReference type="ARBA" id="ARBA00004496"/>
    </source>
</evidence>
<evidence type="ECO:0000256" key="1">
    <source>
        <dbReference type="ARBA" id="ARBA00004123"/>
    </source>
</evidence>
<dbReference type="GO" id="GO:0005634">
    <property type="term" value="C:nucleus"/>
    <property type="evidence" value="ECO:0007669"/>
    <property type="project" value="UniProtKB-SubCell"/>
</dbReference>
<feature type="domain" description="Small EDRK-rich factor-like N-terminal" evidence="6">
    <location>
        <begin position="1"/>
        <end position="37"/>
    </location>
</feature>
<organism evidence="7 8">
    <name type="scientific">Strongyloides papillosus</name>
    <name type="common">Intestinal threadworm</name>
    <dbReference type="NCBI Taxonomy" id="174720"/>
    <lineage>
        <taxon>Eukaryota</taxon>
        <taxon>Metazoa</taxon>
        <taxon>Ecdysozoa</taxon>
        <taxon>Nematoda</taxon>
        <taxon>Chromadorea</taxon>
        <taxon>Rhabditida</taxon>
        <taxon>Tylenchina</taxon>
        <taxon>Panagrolaimomorpha</taxon>
        <taxon>Strongyloidoidea</taxon>
        <taxon>Strongyloididae</taxon>
        <taxon>Strongyloides</taxon>
    </lineage>
</organism>
<dbReference type="SUPFAM" id="SSF118359">
    <property type="entry name" value="Expressed protein At2g23090/F21P24.15"/>
    <property type="match status" value="1"/>
</dbReference>
<sequence>MARGQQKVQAQQKNQKKLEAQKKAMGSDQKTAALKALKHKCTVCMAMMPDPKTYKEHFVSKHPKAELPAELTEVAL</sequence>
<keyword evidence="4" id="KW-0539">Nucleus</keyword>
<evidence type="ECO:0000256" key="5">
    <source>
        <dbReference type="SAM" id="MobiDB-lite"/>
    </source>
</evidence>